<accession>A0ACC0Z629</accession>
<organism evidence="1 2">
    <name type="scientific">Pistacia integerrima</name>
    <dbReference type="NCBI Taxonomy" id="434235"/>
    <lineage>
        <taxon>Eukaryota</taxon>
        <taxon>Viridiplantae</taxon>
        <taxon>Streptophyta</taxon>
        <taxon>Embryophyta</taxon>
        <taxon>Tracheophyta</taxon>
        <taxon>Spermatophyta</taxon>
        <taxon>Magnoliopsida</taxon>
        <taxon>eudicotyledons</taxon>
        <taxon>Gunneridae</taxon>
        <taxon>Pentapetalae</taxon>
        <taxon>rosids</taxon>
        <taxon>malvids</taxon>
        <taxon>Sapindales</taxon>
        <taxon>Anacardiaceae</taxon>
        <taxon>Pistacia</taxon>
    </lineage>
</organism>
<reference evidence="2" key="1">
    <citation type="journal article" date="2023" name="G3 (Bethesda)">
        <title>Genome assembly and association tests identify interacting loci associated with vigor, precocity, and sex in interspecific pistachio rootstocks.</title>
        <authorList>
            <person name="Palmer W."/>
            <person name="Jacygrad E."/>
            <person name="Sagayaradj S."/>
            <person name="Cavanaugh K."/>
            <person name="Han R."/>
            <person name="Bertier L."/>
            <person name="Beede B."/>
            <person name="Kafkas S."/>
            <person name="Golino D."/>
            <person name="Preece J."/>
            <person name="Michelmore R."/>
        </authorList>
    </citation>
    <scope>NUCLEOTIDE SEQUENCE [LARGE SCALE GENOMIC DNA]</scope>
</reference>
<sequence length="108" mass="11761">MSWSYEYFATVTTCVIVCSGEGDGDSGLHSFNIRNAPNLSLAKDLYLTAVSNITDKAVIEKLYRHLPDDEDTRSKIAGNVAKKSTAAAAAAVLEGLKFVPDVVYFSYY</sequence>
<name>A0ACC0Z629_9ROSI</name>
<dbReference type="Proteomes" id="UP001163603">
    <property type="component" value="Chromosome 3"/>
</dbReference>
<dbReference type="EMBL" id="CM047738">
    <property type="protein sequence ID" value="KAJ0046269.1"/>
    <property type="molecule type" value="Genomic_DNA"/>
</dbReference>
<proteinExistence type="predicted"/>
<protein>
    <submittedName>
        <fullName evidence="1">Uncharacterized protein</fullName>
    </submittedName>
</protein>
<keyword evidence="2" id="KW-1185">Reference proteome</keyword>
<evidence type="ECO:0000313" key="2">
    <source>
        <dbReference type="Proteomes" id="UP001163603"/>
    </source>
</evidence>
<comment type="caution">
    <text evidence="1">The sequence shown here is derived from an EMBL/GenBank/DDBJ whole genome shotgun (WGS) entry which is preliminary data.</text>
</comment>
<gene>
    <name evidence="1" type="ORF">Pint_04917</name>
</gene>
<evidence type="ECO:0000313" key="1">
    <source>
        <dbReference type="EMBL" id="KAJ0046269.1"/>
    </source>
</evidence>